<proteinExistence type="predicted"/>
<reference evidence="9" key="1">
    <citation type="submission" date="2020-12" db="EMBL/GenBank/DDBJ databases">
        <title>Leucobacter sp. CAS1, isolated from Chromium sludge.</title>
        <authorList>
            <person name="Xu Z."/>
        </authorList>
    </citation>
    <scope>NUCLEOTIDE SEQUENCE</scope>
    <source>
        <strain evidence="9">CSA1</strain>
    </source>
</reference>
<keyword evidence="2" id="KW-0813">Transport</keyword>
<feature type="transmembrane region" description="Helical" evidence="7">
    <location>
        <begin position="342"/>
        <end position="363"/>
    </location>
</feature>
<evidence type="ECO:0000256" key="3">
    <source>
        <dbReference type="ARBA" id="ARBA00022475"/>
    </source>
</evidence>
<feature type="transmembrane region" description="Helical" evidence="7">
    <location>
        <begin position="35"/>
        <end position="58"/>
    </location>
</feature>
<dbReference type="RefSeq" id="WP_200115084.1">
    <property type="nucleotide sequence ID" value="NZ_JAEHOH010000010.1"/>
</dbReference>
<dbReference type="Gene3D" id="1.20.1250.20">
    <property type="entry name" value="MFS general substrate transporter like domains"/>
    <property type="match status" value="1"/>
</dbReference>
<keyword evidence="5 7" id="KW-1133">Transmembrane helix</keyword>
<sequence>MSTDPEEPAPRRGRDWRGLFVDLAPLRTSPEFARLWAGSSVAQIGAQLTIVAVGLHIYELTRSTFAVSLVALWALGPMIVAGLVGGVLVDSFDRRRVALLTAIVAWTSIGTMTLIAFLGVSTTWPYYLLAAVNAASATIIGAARGAILPRLLSPQLLPAAAALNGITMGLAVTVGPALAGLLVAGVGFSWTYLVDAVLFSAAFLGILSLPPMVPAGAARAPVLASIAQSLSFLRRAPNVRATFVFDLIAMTLGTPRVVFPAAGALVLGGEAVTVGILTASFAVGSLLSSLLSGPLGRVRRQGRAVTLAIGAFGIFTALFGVVLLVTGAVVGPGGPDGVVMPALVLAGLALAGTGASDNVSAVFRTTILQAAAPDDVRGRMQGLFYVVVAGGPRVGDLVAGAAATLIALWAPALIGGILIAAIMAVLLRTWHGFQRYDALHPVP</sequence>
<dbReference type="GO" id="GO:0022857">
    <property type="term" value="F:transmembrane transporter activity"/>
    <property type="evidence" value="ECO:0007669"/>
    <property type="project" value="InterPro"/>
</dbReference>
<dbReference type="InterPro" id="IPR020846">
    <property type="entry name" value="MFS_dom"/>
</dbReference>
<keyword evidence="6 7" id="KW-0472">Membrane</keyword>
<dbReference type="CDD" id="cd06173">
    <property type="entry name" value="MFS_MefA_like"/>
    <property type="match status" value="1"/>
</dbReference>
<evidence type="ECO:0000256" key="2">
    <source>
        <dbReference type="ARBA" id="ARBA00022448"/>
    </source>
</evidence>
<evidence type="ECO:0000256" key="5">
    <source>
        <dbReference type="ARBA" id="ARBA00022989"/>
    </source>
</evidence>
<keyword evidence="4 7" id="KW-0812">Transmembrane</keyword>
<dbReference type="Proteomes" id="UP000608530">
    <property type="component" value="Unassembled WGS sequence"/>
</dbReference>
<protein>
    <submittedName>
        <fullName evidence="9">MFS transporter</fullName>
    </submittedName>
</protein>
<dbReference type="AlphaFoldDB" id="A0A934Q7K8"/>
<feature type="transmembrane region" description="Helical" evidence="7">
    <location>
        <begin position="304"/>
        <end position="330"/>
    </location>
</feature>
<feature type="transmembrane region" description="Helical" evidence="7">
    <location>
        <begin position="383"/>
        <end position="402"/>
    </location>
</feature>
<feature type="transmembrane region" description="Helical" evidence="7">
    <location>
        <begin position="408"/>
        <end position="427"/>
    </location>
</feature>
<dbReference type="Pfam" id="PF05977">
    <property type="entry name" value="MFS_3"/>
    <property type="match status" value="1"/>
</dbReference>
<dbReference type="InterPro" id="IPR010290">
    <property type="entry name" value="TM_effector"/>
</dbReference>
<dbReference type="PANTHER" id="PTHR23513:SF9">
    <property type="entry name" value="ENTEROBACTIN EXPORTER ENTS"/>
    <property type="match status" value="1"/>
</dbReference>
<feature type="transmembrane region" description="Helical" evidence="7">
    <location>
        <begin position="126"/>
        <end position="147"/>
    </location>
</feature>
<organism evidence="9 10">
    <name type="scientific">Leucobacter chromiisoli</name>
    <dbReference type="NCBI Taxonomy" id="2796471"/>
    <lineage>
        <taxon>Bacteria</taxon>
        <taxon>Bacillati</taxon>
        <taxon>Actinomycetota</taxon>
        <taxon>Actinomycetes</taxon>
        <taxon>Micrococcales</taxon>
        <taxon>Microbacteriaceae</taxon>
        <taxon>Leucobacter</taxon>
    </lineage>
</organism>
<evidence type="ECO:0000313" key="10">
    <source>
        <dbReference type="Proteomes" id="UP000608530"/>
    </source>
</evidence>
<dbReference type="PANTHER" id="PTHR23513">
    <property type="entry name" value="INTEGRAL MEMBRANE EFFLUX PROTEIN-RELATED"/>
    <property type="match status" value="1"/>
</dbReference>
<evidence type="ECO:0000256" key="7">
    <source>
        <dbReference type="SAM" id="Phobius"/>
    </source>
</evidence>
<dbReference type="GO" id="GO:0005886">
    <property type="term" value="C:plasma membrane"/>
    <property type="evidence" value="ECO:0007669"/>
    <property type="project" value="UniProtKB-SubCell"/>
</dbReference>
<evidence type="ECO:0000259" key="8">
    <source>
        <dbReference type="PROSITE" id="PS50850"/>
    </source>
</evidence>
<feature type="transmembrane region" description="Helical" evidence="7">
    <location>
        <begin position="272"/>
        <end position="292"/>
    </location>
</feature>
<keyword evidence="10" id="KW-1185">Reference proteome</keyword>
<feature type="domain" description="Major facilitator superfamily (MFS) profile" evidence="8">
    <location>
        <begin position="194"/>
        <end position="443"/>
    </location>
</feature>
<dbReference type="SUPFAM" id="SSF103473">
    <property type="entry name" value="MFS general substrate transporter"/>
    <property type="match status" value="1"/>
</dbReference>
<accession>A0A934Q7K8</accession>
<gene>
    <name evidence="9" type="ORF">JD276_07785</name>
</gene>
<feature type="transmembrane region" description="Helical" evidence="7">
    <location>
        <begin position="159"/>
        <end position="184"/>
    </location>
</feature>
<dbReference type="InterPro" id="IPR036259">
    <property type="entry name" value="MFS_trans_sf"/>
</dbReference>
<comment type="caution">
    <text evidence="9">The sequence shown here is derived from an EMBL/GenBank/DDBJ whole genome shotgun (WGS) entry which is preliminary data.</text>
</comment>
<comment type="subcellular location">
    <subcellularLocation>
        <location evidence="1">Cell inner membrane</location>
        <topology evidence="1">Multi-pass membrane protein</topology>
    </subcellularLocation>
</comment>
<feature type="transmembrane region" description="Helical" evidence="7">
    <location>
        <begin position="97"/>
        <end position="120"/>
    </location>
</feature>
<name>A0A934Q7K8_9MICO</name>
<dbReference type="EMBL" id="JAEHOH010000010">
    <property type="protein sequence ID" value="MBK0418933.1"/>
    <property type="molecule type" value="Genomic_DNA"/>
</dbReference>
<evidence type="ECO:0000256" key="4">
    <source>
        <dbReference type="ARBA" id="ARBA00022692"/>
    </source>
</evidence>
<evidence type="ECO:0000256" key="6">
    <source>
        <dbReference type="ARBA" id="ARBA00023136"/>
    </source>
</evidence>
<dbReference type="PROSITE" id="PS50850">
    <property type="entry name" value="MFS"/>
    <property type="match status" value="1"/>
</dbReference>
<feature type="transmembrane region" description="Helical" evidence="7">
    <location>
        <begin position="64"/>
        <end position="85"/>
    </location>
</feature>
<evidence type="ECO:0000256" key="1">
    <source>
        <dbReference type="ARBA" id="ARBA00004429"/>
    </source>
</evidence>
<keyword evidence="3" id="KW-1003">Cell membrane</keyword>
<evidence type="ECO:0000313" key="9">
    <source>
        <dbReference type="EMBL" id="MBK0418933.1"/>
    </source>
</evidence>
<feature type="transmembrane region" description="Helical" evidence="7">
    <location>
        <begin position="190"/>
        <end position="209"/>
    </location>
</feature>